<organism evidence="1 2">
    <name type="scientific">Pelosinus fermentans JBW45</name>
    <dbReference type="NCBI Taxonomy" id="1192197"/>
    <lineage>
        <taxon>Bacteria</taxon>
        <taxon>Bacillati</taxon>
        <taxon>Bacillota</taxon>
        <taxon>Negativicutes</taxon>
        <taxon>Selenomonadales</taxon>
        <taxon>Sporomusaceae</taxon>
        <taxon>Pelosinus</taxon>
    </lineage>
</organism>
<dbReference type="KEGG" id="pft:JBW_01540"/>
<dbReference type="EMBL" id="CP010978">
    <property type="protein sequence ID" value="AJQ26890.1"/>
    <property type="molecule type" value="Genomic_DNA"/>
</dbReference>
<sequence length="89" mass="10786">MARYLLNQGDLRQLCDQERFLRNNGFDVKQEDVFPSVATKEEYVQALKEIYHSYVNGWWNYKEQNIRHGICTEEEFNQKFRAYMERKGA</sequence>
<evidence type="ECO:0000313" key="2">
    <source>
        <dbReference type="Proteomes" id="UP000005361"/>
    </source>
</evidence>
<dbReference type="OrthoDB" id="3035726at2"/>
<proteinExistence type="predicted"/>
<protein>
    <submittedName>
        <fullName evidence="1">Uncharacterized protein</fullName>
    </submittedName>
</protein>
<evidence type="ECO:0000313" key="1">
    <source>
        <dbReference type="EMBL" id="AJQ26890.1"/>
    </source>
</evidence>
<dbReference type="AlphaFoldDB" id="I9NMM6"/>
<reference evidence="2" key="2">
    <citation type="submission" date="2015-02" db="EMBL/GenBank/DDBJ databases">
        <title>Complete Genome Sequence of Pelosinus fermentans JBW45.</title>
        <authorList>
            <person name="De Leon K.B."/>
            <person name="Utturkar S.M."/>
            <person name="Camilleri L.B."/>
            <person name="Arkin A.P."/>
            <person name="Fields M.W."/>
            <person name="Brown S.D."/>
            <person name="Wall J.D."/>
        </authorList>
    </citation>
    <scope>NUCLEOTIDE SEQUENCE [LARGE SCALE GENOMIC DNA]</scope>
    <source>
        <strain evidence="2">JBW45</strain>
    </source>
</reference>
<dbReference type="Proteomes" id="UP000005361">
    <property type="component" value="Chromosome"/>
</dbReference>
<name>I9NMM6_9FIRM</name>
<dbReference type="RefSeq" id="WP_007959666.1">
    <property type="nucleotide sequence ID" value="NZ_CP010978.1"/>
</dbReference>
<reference evidence="1 2" key="1">
    <citation type="journal article" date="2015" name="Genome Announc.">
        <title>Complete Genome Sequence of Pelosinus fermentans JBW45, a Member of a Remarkably Competitive Group of Negativicutes in the Firmicutes Phylum.</title>
        <authorList>
            <person name="De Leon K.B."/>
            <person name="Utturkar S.M."/>
            <person name="Camilleri L.B."/>
            <person name="Elias D.A."/>
            <person name="Arkin A.P."/>
            <person name="Fields M.W."/>
            <person name="Brown S.D."/>
            <person name="Wall J.D."/>
        </authorList>
    </citation>
    <scope>NUCLEOTIDE SEQUENCE [LARGE SCALE GENOMIC DNA]</scope>
    <source>
        <strain evidence="1 2">JBW45</strain>
    </source>
</reference>
<dbReference type="HOGENOM" id="CLU_2599779_0_0_9"/>
<dbReference type="STRING" id="1192197.JBW_01540"/>
<accession>I9NMM6</accession>
<gene>
    <name evidence="1" type="ORF">JBW_01540</name>
</gene>